<accession>A0A6C0GHK3</accession>
<dbReference type="EMBL" id="CP048222">
    <property type="protein sequence ID" value="QHT67427.1"/>
    <property type="molecule type" value="Genomic_DNA"/>
</dbReference>
<evidence type="ECO:0000313" key="2">
    <source>
        <dbReference type="EMBL" id="QHT67427.1"/>
    </source>
</evidence>
<keyword evidence="2" id="KW-0808">Transferase</keyword>
<dbReference type="Proteomes" id="UP000480178">
    <property type="component" value="Chromosome"/>
</dbReference>
<dbReference type="PANTHER" id="PTHR21064:SF5">
    <property type="entry name" value="SLR1880 PROTEIN"/>
    <property type="match status" value="1"/>
</dbReference>
<reference evidence="2 3" key="1">
    <citation type="submission" date="2020-01" db="EMBL/GenBank/DDBJ databases">
        <authorList>
            <person name="Kim M.K."/>
        </authorList>
    </citation>
    <scope>NUCLEOTIDE SEQUENCE [LARGE SCALE GENOMIC DNA]</scope>
    <source>
        <strain evidence="2 3">172606-1</strain>
    </source>
</reference>
<protein>
    <submittedName>
        <fullName evidence="2">Aminoglycoside phosphotransferase family protein</fullName>
    </submittedName>
</protein>
<dbReference type="RefSeq" id="WP_162443457.1">
    <property type="nucleotide sequence ID" value="NZ_CP048222.1"/>
</dbReference>
<dbReference type="AlphaFoldDB" id="A0A6C0GHK3"/>
<evidence type="ECO:0000259" key="1">
    <source>
        <dbReference type="Pfam" id="PF01636"/>
    </source>
</evidence>
<sequence length="371" mass="43199">MKTPTGNYNLPQIIQQFRISGSIQTVLPYGSGHIHDTFRLQNTDTLQPDYLLQRINHQVFRQVPELMSNMERVIEHIRQKLHAIPGADISRQVLTLVPIHDGKNYLEQDGNYWRVFLFIKNARSYDQVQTTQQAYQAGKAFGKFQSFLADMPVGSMHETIPDFHNVKHRLNQFQQAIDENRAKRLDQVQEEVAFVRQRAEEMKEILRLGQAGKIPLRITHNDTKFNNVLLDENDQALCVIDLDTIMPGYAAYDFGDSIRTIASTAAEDEKDLSKIEFNLPFYKAYVKGYLEETHLFLNEEEIKSLAFGCKLLTFLMGLRFLTDYINGDVYYKIHFPEHNLQRSRAQFRLLSRMELKYTDMQDIVQSLINDQ</sequence>
<dbReference type="SUPFAM" id="SSF56112">
    <property type="entry name" value="Protein kinase-like (PK-like)"/>
    <property type="match status" value="1"/>
</dbReference>
<feature type="domain" description="Aminoglycoside phosphotransferase" evidence="1">
    <location>
        <begin position="26"/>
        <end position="262"/>
    </location>
</feature>
<dbReference type="GO" id="GO:0016740">
    <property type="term" value="F:transferase activity"/>
    <property type="evidence" value="ECO:0007669"/>
    <property type="project" value="UniProtKB-KW"/>
</dbReference>
<dbReference type="Gene3D" id="3.90.1200.10">
    <property type="match status" value="1"/>
</dbReference>
<dbReference type="InterPro" id="IPR011009">
    <property type="entry name" value="Kinase-like_dom_sf"/>
</dbReference>
<dbReference type="InterPro" id="IPR050249">
    <property type="entry name" value="Pseudomonas-type_ThrB"/>
</dbReference>
<gene>
    <name evidence="2" type="ORF">GXP67_12695</name>
</gene>
<dbReference type="InterPro" id="IPR002575">
    <property type="entry name" value="Aminoglycoside_PTrfase"/>
</dbReference>
<name>A0A6C0GHK3_9BACT</name>
<dbReference type="Pfam" id="PF01636">
    <property type="entry name" value="APH"/>
    <property type="match status" value="1"/>
</dbReference>
<keyword evidence="3" id="KW-1185">Reference proteome</keyword>
<evidence type="ECO:0000313" key="3">
    <source>
        <dbReference type="Proteomes" id="UP000480178"/>
    </source>
</evidence>
<dbReference type="PANTHER" id="PTHR21064">
    <property type="entry name" value="AMINOGLYCOSIDE PHOSPHOTRANSFERASE DOMAIN-CONTAINING PROTEIN-RELATED"/>
    <property type="match status" value="1"/>
</dbReference>
<proteinExistence type="predicted"/>
<dbReference type="KEGG" id="rhoz:GXP67_12695"/>
<organism evidence="2 3">
    <name type="scientific">Rhodocytophaga rosea</name>
    <dbReference type="NCBI Taxonomy" id="2704465"/>
    <lineage>
        <taxon>Bacteria</taxon>
        <taxon>Pseudomonadati</taxon>
        <taxon>Bacteroidota</taxon>
        <taxon>Cytophagia</taxon>
        <taxon>Cytophagales</taxon>
        <taxon>Rhodocytophagaceae</taxon>
        <taxon>Rhodocytophaga</taxon>
    </lineage>
</organism>